<dbReference type="Proteomes" id="UP000222542">
    <property type="component" value="Unassembled WGS sequence"/>
</dbReference>
<accession>A0A2G2Y774</accession>
<reference evidence="2" key="1">
    <citation type="journal article" date="2014" name="Nat. Genet.">
        <title>Genome sequence of the hot pepper provides insights into the evolution of pungency in Capsicum species.</title>
        <authorList>
            <person name="Kim S."/>
            <person name="Park M."/>
            <person name="Yeom S.I."/>
            <person name="Kim Y.M."/>
            <person name="Lee J.M."/>
            <person name="Lee H.A."/>
            <person name="Seo E."/>
            <person name="Choi J."/>
            <person name="Cheong K."/>
            <person name="Kim K.T."/>
            <person name="Jung K."/>
            <person name="Lee G.W."/>
            <person name="Oh S.K."/>
            <person name="Bae C."/>
            <person name="Kim S.B."/>
            <person name="Lee H.Y."/>
            <person name="Kim S.Y."/>
            <person name="Kim M.S."/>
            <person name="Kang B.C."/>
            <person name="Jo Y.D."/>
            <person name="Yang H.B."/>
            <person name="Jeong H.J."/>
            <person name="Kang W.H."/>
            <person name="Kwon J.K."/>
            <person name="Shin C."/>
            <person name="Lim J.Y."/>
            <person name="Park J.H."/>
            <person name="Huh J.H."/>
            <person name="Kim J.S."/>
            <person name="Kim B.D."/>
            <person name="Cohen O."/>
            <person name="Paran I."/>
            <person name="Suh M.C."/>
            <person name="Lee S.B."/>
            <person name="Kim Y.K."/>
            <person name="Shin Y."/>
            <person name="Noh S.J."/>
            <person name="Park J."/>
            <person name="Seo Y.S."/>
            <person name="Kwon S.Y."/>
            <person name="Kim H.A."/>
            <person name="Park J.M."/>
            <person name="Kim H.J."/>
            <person name="Choi S.B."/>
            <person name="Bosland P.W."/>
            <person name="Reeves G."/>
            <person name="Jo S.H."/>
            <person name="Lee B.W."/>
            <person name="Cho H.T."/>
            <person name="Choi H.S."/>
            <person name="Lee M.S."/>
            <person name="Yu Y."/>
            <person name="Do Choi Y."/>
            <person name="Park B.S."/>
            <person name="van Deynze A."/>
            <person name="Ashrafi H."/>
            <person name="Hill T."/>
            <person name="Kim W.T."/>
            <person name="Pai H.S."/>
            <person name="Ahn H.K."/>
            <person name="Yeam I."/>
            <person name="Giovannoni J.J."/>
            <person name="Rose J.K."/>
            <person name="Sorensen I."/>
            <person name="Lee S.J."/>
            <person name="Kim R.W."/>
            <person name="Choi I.Y."/>
            <person name="Choi B.S."/>
            <person name="Lim J.S."/>
            <person name="Lee Y.H."/>
            <person name="Choi D."/>
        </authorList>
    </citation>
    <scope>NUCLEOTIDE SEQUENCE [LARGE SCALE GENOMIC DNA]</scope>
</reference>
<evidence type="ECO:0000313" key="3">
    <source>
        <dbReference type="Proteomes" id="UP000222542"/>
    </source>
</evidence>
<dbReference type="Gramene" id="PHT61359">
    <property type="protein sequence ID" value="PHT61359"/>
    <property type="gene ID" value="T459_34792"/>
</dbReference>
<evidence type="ECO:0000313" key="1">
    <source>
        <dbReference type="EMBL" id="PHT61359.1"/>
    </source>
</evidence>
<protein>
    <submittedName>
        <fullName evidence="2">Uncharacterized protein</fullName>
    </submittedName>
</protein>
<reference evidence="2 3" key="2">
    <citation type="journal article" date="2017" name="Genome Biol.">
        <title>New reference genome sequences of hot pepper reveal the massive evolution of plant disease-resistance genes by retroduplication.</title>
        <authorList>
            <person name="Kim S."/>
            <person name="Park J."/>
            <person name="Yeom S.I."/>
            <person name="Kim Y.M."/>
            <person name="Seo E."/>
            <person name="Kim K.T."/>
            <person name="Kim M.S."/>
            <person name="Lee J.M."/>
            <person name="Cheong K."/>
            <person name="Shin H.S."/>
            <person name="Kim S.B."/>
            <person name="Han K."/>
            <person name="Lee J."/>
            <person name="Park M."/>
            <person name="Lee H.A."/>
            <person name="Lee H.Y."/>
            <person name="Lee Y."/>
            <person name="Oh S."/>
            <person name="Lee J.H."/>
            <person name="Choi E."/>
            <person name="Choi E."/>
            <person name="Lee S.E."/>
            <person name="Jeon J."/>
            <person name="Kim H."/>
            <person name="Choi G."/>
            <person name="Song H."/>
            <person name="Lee J."/>
            <person name="Lee S.C."/>
            <person name="Kwon J.K."/>
            <person name="Lee H.Y."/>
            <person name="Koo N."/>
            <person name="Hong Y."/>
            <person name="Kim R.W."/>
            <person name="Kang W.H."/>
            <person name="Huh J.H."/>
            <person name="Kang B.C."/>
            <person name="Yang T.J."/>
            <person name="Lee Y.H."/>
            <person name="Bennetzen J.L."/>
            <person name="Choi D."/>
        </authorList>
    </citation>
    <scope>NUCLEOTIDE SEQUENCE [LARGE SCALE GENOMIC DNA]</scope>
    <source>
        <strain evidence="3">cv. CM334</strain>
    </source>
</reference>
<sequence length="125" mass="13941">MAVAEVVAVNGNYMGVWEEVPNYWRWKSSSKETVPIPLRRNGSYDDMVQSLIESGQLECEPKKVVISYVMNGQGKIHSTFINNDQHVSLYLLDVAVDGSRPLLKINVISGSPTIPPTQPTIDEHD</sequence>
<keyword evidence="3" id="KW-1185">Reference proteome</keyword>
<proteinExistence type="predicted"/>
<dbReference type="EMBL" id="AYRZ02000012">
    <property type="protein sequence ID" value="PHT65529.1"/>
    <property type="molecule type" value="Genomic_DNA"/>
</dbReference>
<comment type="caution">
    <text evidence="2">The sequence shown here is derived from an EMBL/GenBank/DDBJ whole genome shotgun (WGS) entry which is preliminary data.</text>
</comment>
<dbReference type="AlphaFoldDB" id="A0A2G2Y774"/>
<dbReference type="EMBL" id="AYRZ02000175">
    <property type="protein sequence ID" value="PHT61359.1"/>
    <property type="molecule type" value="Genomic_DNA"/>
</dbReference>
<organism evidence="2 3">
    <name type="scientific">Capsicum annuum</name>
    <name type="common">Capsicum pepper</name>
    <dbReference type="NCBI Taxonomy" id="4072"/>
    <lineage>
        <taxon>Eukaryota</taxon>
        <taxon>Viridiplantae</taxon>
        <taxon>Streptophyta</taxon>
        <taxon>Embryophyta</taxon>
        <taxon>Tracheophyta</taxon>
        <taxon>Spermatophyta</taxon>
        <taxon>Magnoliopsida</taxon>
        <taxon>eudicotyledons</taxon>
        <taxon>Gunneridae</taxon>
        <taxon>Pentapetalae</taxon>
        <taxon>asterids</taxon>
        <taxon>lamiids</taxon>
        <taxon>Solanales</taxon>
        <taxon>Solanaceae</taxon>
        <taxon>Solanoideae</taxon>
        <taxon>Capsiceae</taxon>
        <taxon>Capsicum</taxon>
    </lineage>
</organism>
<evidence type="ECO:0000313" key="2">
    <source>
        <dbReference type="EMBL" id="PHT65529.1"/>
    </source>
</evidence>
<gene>
    <name evidence="2" type="ORF">T459_29954</name>
    <name evidence="1" type="ORF">T459_34792</name>
</gene>
<name>A0A2G2Y774_CAPAN</name>
<dbReference type="Gramene" id="PHT65529">
    <property type="protein sequence ID" value="PHT65529"/>
    <property type="gene ID" value="T459_29954"/>
</dbReference>